<protein>
    <recommendedName>
        <fullName evidence="1">DUF6451 domain-containing protein</fullName>
    </recommendedName>
</protein>
<organism evidence="2 3">
    <name type="scientific">Schistosoma bovis</name>
    <name type="common">Blood fluke</name>
    <dbReference type="NCBI Taxonomy" id="6184"/>
    <lineage>
        <taxon>Eukaryota</taxon>
        <taxon>Metazoa</taxon>
        <taxon>Spiralia</taxon>
        <taxon>Lophotrochozoa</taxon>
        <taxon>Platyhelminthes</taxon>
        <taxon>Trematoda</taxon>
        <taxon>Digenea</taxon>
        <taxon>Strigeidida</taxon>
        <taxon>Schistosomatoidea</taxon>
        <taxon>Schistosomatidae</taxon>
        <taxon>Schistosoma</taxon>
    </lineage>
</organism>
<dbReference type="Pfam" id="PF20049">
    <property type="entry name" value="DUF6451"/>
    <property type="match status" value="1"/>
</dbReference>
<dbReference type="Proteomes" id="UP000290809">
    <property type="component" value="Unassembled WGS sequence"/>
</dbReference>
<proteinExistence type="predicted"/>
<feature type="domain" description="DUF6451" evidence="1">
    <location>
        <begin position="298"/>
        <end position="329"/>
    </location>
</feature>
<evidence type="ECO:0000259" key="1">
    <source>
        <dbReference type="Pfam" id="PF20049"/>
    </source>
</evidence>
<dbReference type="AlphaFoldDB" id="A0A430QG08"/>
<evidence type="ECO:0000313" key="3">
    <source>
        <dbReference type="Proteomes" id="UP000290809"/>
    </source>
</evidence>
<reference evidence="2 3" key="1">
    <citation type="journal article" date="2019" name="PLoS Pathog.">
        <title>Genome sequence of the bovine parasite Schistosoma bovis Tanzania.</title>
        <authorList>
            <person name="Oey H."/>
            <person name="Zakrzewski M."/>
            <person name="Gobert G."/>
            <person name="Gravermann K."/>
            <person name="Stoye J."/>
            <person name="Jones M."/>
            <person name="Mcmanus D."/>
            <person name="Krause L."/>
        </authorList>
    </citation>
    <scope>NUCLEOTIDE SEQUENCE [LARGE SCALE GENOMIC DNA]</scope>
    <source>
        <strain evidence="2 3">TAN1997</strain>
    </source>
</reference>
<dbReference type="EMBL" id="QMKO01001781">
    <property type="protein sequence ID" value="RTG86617.1"/>
    <property type="molecule type" value="Genomic_DNA"/>
</dbReference>
<comment type="caution">
    <text evidence="2">The sequence shown here is derived from an EMBL/GenBank/DDBJ whole genome shotgun (WGS) entry which is preliminary data.</text>
</comment>
<keyword evidence="3" id="KW-1185">Reference proteome</keyword>
<accession>A0A430QG08</accession>
<name>A0A430QG08_SCHBO</name>
<sequence>MTFRRTRGSPGLCGWMQLDDLNFADDLALLSDTHEKNAVQIISVSAVGLKIHKRKTKILKYNRENTDPTTLDDSIIDGQGGFDDSVNARTDRAGTVLQTRRGGDRASDHHLVLKKHWTTGGTTTLNNRFQALQGIKGTITSTCQEKTTINNSRKTTKKGAGRIHRSNKQRLVGKHMEHFEEILNKPAPLNPPHVKTAHTDLPRDSREAARPDNIPAKSLKKILEEEQVTTDWKEGVLLNRMDDSIDAQLQYQQAEFRKDRSCTYQIATLQIIVATNTLDGETLEENIKAMISTVRTIFIQLKNIWNSKRMPVNIKVRIFITNVEIVLLYGVETIIKNAQVFIDNCLPRKRQVLVGGLCSSMRGNRRK</sequence>
<gene>
    <name evidence="2" type="ORF">DC041_0001584</name>
</gene>
<evidence type="ECO:0000313" key="2">
    <source>
        <dbReference type="EMBL" id="RTG86617.1"/>
    </source>
</evidence>
<dbReference type="InterPro" id="IPR045609">
    <property type="entry name" value="DUF6451"/>
</dbReference>